<dbReference type="Pfam" id="PF10784">
    <property type="entry name" value="Plasmid_stab_B"/>
    <property type="match status" value="1"/>
</dbReference>
<reference evidence="1 2" key="1">
    <citation type="submission" date="2020-06" db="EMBL/GenBank/DDBJ databases">
        <title>The genome sequence of Candidatus Regiella insecticola strain Tut.</title>
        <authorList>
            <person name="Nikoh N."/>
            <person name="Tsuchida T."/>
            <person name="Koga R."/>
            <person name="Oshima K."/>
            <person name="Hattori M."/>
            <person name="Fukatsu T."/>
        </authorList>
    </citation>
    <scope>NUCLEOTIDE SEQUENCE [LARGE SCALE GENOMIC DNA]</scope>
    <source>
        <strain evidence="1 2">Tut</strain>
    </source>
</reference>
<accession>A0A6L2ZRW5</accession>
<dbReference type="InterPro" id="IPR019720">
    <property type="entry name" value="Plasmid_stability_protein_StbB"/>
</dbReference>
<comment type="caution">
    <text evidence="1">The sequence shown here is derived from an EMBL/GenBank/DDBJ whole genome shotgun (WGS) entry which is preliminary data.</text>
</comment>
<dbReference type="InterPro" id="IPR038307">
    <property type="entry name" value="StbB_sf"/>
</dbReference>
<sequence length="137" mass="15572">MVSNNELRKISFYLKPDQVPADKVASDIFDSLPYKERGKAMRAALLAGIALMKQEQRIPFLISEFLNENTTINDIKKLIKSVSSKEDEENFEISQLLKKLISVIKSSSFEMGIIQNECTDEANNNTTRKNAKNLFPE</sequence>
<evidence type="ECO:0000313" key="1">
    <source>
        <dbReference type="EMBL" id="GFN47312.1"/>
    </source>
</evidence>
<dbReference type="Proteomes" id="UP000504714">
    <property type="component" value="Unassembled WGS sequence"/>
</dbReference>
<name>A0A6L2ZRW5_9ENTR</name>
<protein>
    <submittedName>
        <fullName evidence="1">Plasmid stabilization protein</fullName>
    </submittedName>
</protein>
<dbReference type="EMBL" id="BLXO01000008">
    <property type="protein sequence ID" value="GFN47312.1"/>
    <property type="molecule type" value="Genomic_DNA"/>
</dbReference>
<proteinExistence type="predicted"/>
<evidence type="ECO:0000313" key="2">
    <source>
        <dbReference type="Proteomes" id="UP000504714"/>
    </source>
</evidence>
<organism evidence="1 2">
    <name type="scientific">Candidatus Regiella insecticola</name>
    <dbReference type="NCBI Taxonomy" id="138073"/>
    <lineage>
        <taxon>Bacteria</taxon>
        <taxon>Pseudomonadati</taxon>
        <taxon>Pseudomonadota</taxon>
        <taxon>Gammaproteobacteria</taxon>
        <taxon>Enterobacterales</taxon>
        <taxon>Enterobacteriaceae</taxon>
        <taxon>aphid secondary symbionts</taxon>
        <taxon>Candidatus Regiella</taxon>
    </lineage>
</organism>
<dbReference type="AlphaFoldDB" id="A0A6L2ZRW5"/>
<gene>
    <name evidence="1" type="primary">stbB</name>
    <name evidence="1" type="ORF">RINTU1_33320</name>
</gene>
<dbReference type="Gene3D" id="6.10.290.20">
    <property type="match status" value="1"/>
</dbReference>